<sequence>MRQRNQLSVTIKCGQLSKEVFPLTRKMKNCQRFSFTTEINKKMQKM</sequence>
<evidence type="ECO:0000313" key="1">
    <source>
        <dbReference type="EMBL" id="KAI8039357.1"/>
    </source>
</evidence>
<name>A0A9P9YLS7_9MUSC</name>
<dbReference type="AlphaFoldDB" id="A0A9P9YLS7"/>
<organism evidence="1 2">
    <name type="scientific">Drosophila gunungcola</name>
    <name type="common">fruit fly</name>
    <dbReference type="NCBI Taxonomy" id="103775"/>
    <lineage>
        <taxon>Eukaryota</taxon>
        <taxon>Metazoa</taxon>
        <taxon>Ecdysozoa</taxon>
        <taxon>Arthropoda</taxon>
        <taxon>Hexapoda</taxon>
        <taxon>Insecta</taxon>
        <taxon>Pterygota</taxon>
        <taxon>Neoptera</taxon>
        <taxon>Endopterygota</taxon>
        <taxon>Diptera</taxon>
        <taxon>Brachycera</taxon>
        <taxon>Muscomorpha</taxon>
        <taxon>Ephydroidea</taxon>
        <taxon>Drosophilidae</taxon>
        <taxon>Drosophila</taxon>
        <taxon>Sophophora</taxon>
    </lineage>
</organism>
<dbReference type="EMBL" id="JAMKOV010000006">
    <property type="protein sequence ID" value="KAI8039357.1"/>
    <property type="molecule type" value="Genomic_DNA"/>
</dbReference>
<reference evidence="1" key="1">
    <citation type="journal article" date="2023" name="Genome Biol. Evol.">
        <title>Long-read-based Genome Assembly of Drosophila gunungcola Reveals Fewer Chemosensory Genes in Flower-breeding Species.</title>
        <authorList>
            <person name="Negi A."/>
            <person name="Liao B.Y."/>
            <person name="Yeh S.D."/>
        </authorList>
    </citation>
    <scope>NUCLEOTIDE SEQUENCE</scope>
    <source>
        <strain evidence="1">Sukarami</strain>
    </source>
</reference>
<feature type="non-terminal residue" evidence="1">
    <location>
        <position position="46"/>
    </location>
</feature>
<dbReference type="Proteomes" id="UP001059596">
    <property type="component" value="Unassembled WGS sequence"/>
</dbReference>
<protein>
    <submittedName>
        <fullName evidence="1">Uncharacterized protein</fullName>
    </submittedName>
</protein>
<keyword evidence="2" id="KW-1185">Reference proteome</keyword>
<comment type="caution">
    <text evidence="1">The sequence shown here is derived from an EMBL/GenBank/DDBJ whole genome shotgun (WGS) entry which is preliminary data.</text>
</comment>
<proteinExistence type="predicted"/>
<accession>A0A9P9YLS7</accession>
<gene>
    <name evidence="1" type="ORF">M5D96_008080</name>
</gene>
<evidence type="ECO:0000313" key="2">
    <source>
        <dbReference type="Proteomes" id="UP001059596"/>
    </source>
</evidence>